<dbReference type="Proteomes" id="UP000316406">
    <property type="component" value="Unassembled WGS sequence"/>
</dbReference>
<comment type="caution">
    <text evidence="4">The sequence shown here is derived from an EMBL/GenBank/DDBJ whole genome shotgun (WGS) entry which is preliminary data.</text>
</comment>
<evidence type="ECO:0000259" key="3">
    <source>
        <dbReference type="Pfam" id="PF02481"/>
    </source>
</evidence>
<dbReference type="Gene3D" id="3.40.50.450">
    <property type="match status" value="1"/>
</dbReference>
<accession>A0A556CF35</accession>
<name>A0A556CF35_BREAU</name>
<keyword evidence="5" id="KW-1185">Reference proteome</keyword>
<dbReference type="NCBIfam" id="TIGR00732">
    <property type="entry name" value="dprA"/>
    <property type="match status" value="1"/>
</dbReference>
<evidence type="ECO:0000256" key="1">
    <source>
        <dbReference type="ARBA" id="ARBA00006525"/>
    </source>
</evidence>
<proteinExistence type="inferred from homology"/>
<sequence>MNDDSMNEESGDIRAAVAALLRIGEPGDGLLTGLVDEVGPIAVLELIRAVAAGTSSAAEAADSLTPIVNAVAGSGQLGDALDRWAVRGEDAQGQRDLEAVQRLGGRLVIPSDDEWPPALRDLGPAAPLGLWVRGKARLNAALQRAAAIVGARAASNYGTKCASDLAWDLAARGLTIVSGGAFGIDAAAHRAAIARDGTTIAFMAGGVDRFYPAANTDLFHQVLECGAIVSETAPGMTPMRHRFLLRNRLIAASSQVTVIVEAGWRSGALNTARHALELSREVAAFPGSVYSASSTGTHRLIRHHEAELVTSCQDVIELIGGAQPMLFNDGSLPSQGPRLRSEGPSVRSEGPRLRSEGPRQSPADPIDDLAEREKICVNVLSATKALDVGTVAARAGLTVPNTLSALALLELAGLSARRDSGWVKLRRQK</sequence>
<dbReference type="AlphaFoldDB" id="A0A556CF35"/>
<evidence type="ECO:0000256" key="2">
    <source>
        <dbReference type="SAM" id="MobiDB-lite"/>
    </source>
</evidence>
<reference evidence="4 5" key="1">
    <citation type="submission" date="2019-07" db="EMBL/GenBank/DDBJ databases">
        <title>Draft genome sequence of Brevibacterium aurantiacum XU54 isolated from Xinjiang China.</title>
        <authorList>
            <person name="Xu X."/>
        </authorList>
    </citation>
    <scope>NUCLEOTIDE SEQUENCE [LARGE SCALE GENOMIC DNA]</scope>
    <source>
        <strain evidence="4 5">XU54</strain>
    </source>
</reference>
<evidence type="ECO:0000313" key="4">
    <source>
        <dbReference type="EMBL" id="TSI16059.1"/>
    </source>
</evidence>
<protein>
    <submittedName>
        <fullName evidence="4">DNA-protecting protein DprA</fullName>
    </submittedName>
</protein>
<dbReference type="RefSeq" id="WP_143922500.1">
    <property type="nucleotide sequence ID" value="NZ_VLTK01000005.1"/>
</dbReference>
<evidence type="ECO:0000313" key="5">
    <source>
        <dbReference type="Proteomes" id="UP000316406"/>
    </source>
</evidence>
<dbReference type="PANTHER" id="PTHR43022">
    <property type="entry name" value="PROTEIN SMF"/>
    <property type="match status" value="1"/>
</dbReference>
<dbReference type="InterPro" id="IPR003488">
    <property type="entry name" value="DprA"/>
</dbReference>
<comment type="similarity">
    <text evidence="1">Belongs to the DprA/Smf family.</text>
</comment>
<dbReference type="PANTHER" id="PTHR43022:SF1">
    <property type="entry name" value="PROTEIN SMF"/>
    <property type="match status" value="1"/>
</dbReference>
<dbReference type="SUPFAM" id="SSF102405">
    <property type="entry name" value="MCP/YpsA-like"/>
    <property type="match status" value="1"/>
</dbReference>
<dbReference type="InterPro" id="IPR057666">
    <property type="entry name" value="DrpA_SLOG"/>
</dbReference>
<dbReference type="EMBL" id="VLTK01000005">
    <property type="protein sequence ID" value="TSI16059.1"/>
    <property type="molecule type" value="Genomic_DNA"/>
</dbReference>
<dbReference type="OrthoDB" id="9785707at2"/>
<dbReference type="Pfam" id="PF02481">
    <property type="entry name" value="DNA_processg_A"/>
    <property type="match status" value="1"/>
</dbReference>
<feature type="region of interest" description="Disordered" evidence="2">
    <location>
        <begin position="330"/>
        <end position="368"/>
    </location>
</feature>
<dbReference type="GO" id="GO:0009294">
    <property type="term" value="P:DNA-mediated transformation"/>
    <property type="evidence" value="ECO:0007669"/>
    <property type="project" value="InterPro"/>
</dbReference>
<organism evidence="4 5">
    <name type="scientific">Brevibacterium aurantiacum</name>
    <dbReference type="NCBI Taxonomy" id="273384"/>
    <lineage>
        <taxon>Bacteria</taxon>
        <taxon>Bacillati</taxon>
        <taxon>Actinomycetota</taxon>
        <taxon>Actinomycetes</taxon>
        <taxon>Micrococcales</taxon>
        <taxon>Brevibacteriaceae</taxon>
        <taxon>Brevibacterium</taxon>
    </lineage>
</organism>
<gene>
    <name evidence="4" type="primary">dprA</name>
    <name evidence="4" type="ORF">FO013_10495</name>
</gene>
<feature type="domain" description="Smf/DprA SLOG" evidence="3">
    <location>
        <begin position="107"/>
        <end position="318"/>
    </location>
</feature>